<keyword evidence="4" id="KW-0449">Lipoprotein</keyword>
<gene>
    <name evidence="4" type="primary">bamE</name>
    <name evidence="8" type="ORF">WQQ_04380</name>
</gene>
<comment type="function">
    <text evidence="4">Part of the outer membrane protein assembly complex, which is involved in assembly and insertion of beta-barrel proteins into the outer membrane.</text>
</comment>
<comment type="caution">
    <text evidence="8">The sequence shown here is derived from an EMBL/GenBank/DDBJ whole genome shotgun (WGS) entry which is preliminary data.</text>
</comment>
<keyword evidence="4" id="KW-0564">Palmitate</keyword>
<evidence type="ECO:0000256" key="1">
    <source>
        <dbReference type="ARBA" id="ARBA00022729"/>
    </source>
</evidence>
<organism evidence="8 9">
    <name type="scientific">Hydrocarboniphaga effusa AP103</name>
    <dbReference type="NCBI Taxonomy" id="1172194"/>
    <lineage>
        <taxon>Bacteria</taxon>
        <taxon>Pseudomonadati</taxon>
        <taxon>Pseudomonadota</taxon>
        <taxon>Gammaproteobacteria</taxon>
        <taxon>Nevskiales</taxon>
        <taxon>Nevskiaceae</taxon>
        <taxon>Hydrocarboniphaga</taxon>
    </lineage>
</organism>
<dbReference type="STRING" id="1172194.WQQ_04380"/>
<evidence type="ECO:0000256" key="5">
    <source>
        <dbReference type="SAM" id="MobiDB-lite"/>
    </source>
</evidence>
<proteinExistence type="inferred from homology"/>
<comment type="subunit">
    <text evidence="4">Part of the Bam complex.</text>
</comment>
<keyword evidence="9" id="KW-1185">Reference proteome</keyword>
<dbReference type="HAMAP" id="MF_00925">
    <property type="entry name" value="OM_assembly_BamE"/>
    <property type="match status" value="1"/>
</dbReference>
<evidence type="ECO:0000256" key="4">
    <source>
        <dbReference type="HAMAP-Rule" id="MF_00925"/>
    </source>
</evidence>
<sequence>MRLLLLAVLALSLSACQILYRLPTRQGNVIDQRDLNKLQIGMTREQVKFVMGTPVAANPFRDERWDYFGYYKSPRGQSTSRTVSLYFADNKLSRMEGVQQASTEDLSAPDMQAIQTDFKKEANDSRTAAPPVDRQTPIPGGTP</sequence>
<dbReference type="GO" id="GO:1990063">
    <property type="term" value="C:Bam protein complex"/>
    <property type="evidence" value="ECO:0007669"/>
    <property type="project" value="TreeGrafter"/>
</dbReference>
<accession>I8I2W2</accession>
<feature type="signal peptide" evidence="6">
    <location>
        <begin position="1"/>
        <end position="21"/>
    </location>
</feature>
<dbReference type="EMBL" id="AKGD01000001">
    <property type="protein sequence ID" value="EIT70301.1"/>
    <property type="molecule type" value="Genomic_DNA"/>
</dbReference>
<dbReference type="Pfam" id="PF04355">
    <property type="entry name" value="BamE"/>
    <property type="match status" value="1"/>
</dbReference>
<keyword evidence="1 4" id="KW-0732">Signal</keyword>
<evidence type="ECO:0000313" key="9">
    <source>
        <dbReference type="Proteomes" id="UP000003704"/>
    </source>
</evidence>
<comment type="subcellular location">
    <subcellularLocation>
        <location evidence="4">Cell outer membrane</location>
        <topology evidence="4">Lipid-anchor</topology>
    </subcellularLocation>
</comment>
<keyword evidence="2 4" id="KW-0472">Membrane</keyword>
<evidence type="ECO:0000256" key="2">
    <source>
        <dbReference type="ARBA" id="ARBA00023136"/>
    </source>
</evidence>
<dbReference type="AlphaFoldDB" id="I8I2W2"/>
<comment type="similarity">
    <text evidence="4">Belongs to the BamE family.</text>
</comment>
<dbReference type="InterPro" id="IPR037873">
    <property type="entry name" value="BamE-like"/>
</dbReference>
<dbReference type="GO" id="GO:0051205">
    <property type="term" value="P:protein insertion into membrane"/>
    <property type="evidence" value="ECO:0007669"/>
    <property type="project" value="UniProtKB-UniRule"/>
</dbReference>
<dbReference type="PROSITE" id="PS51257">
    <property type="entry name" value="PROKAR_LIPOPROTEIN"/>
    <property type="match status" value="1"/>
</dbReference>
<evidence type="ECO:0000313" key="8">
    <source>
        <dbReference type="EMBL" id="EIT70301.1"/>
    </source>
</evidence>
<evidence type="ECO:0000256" key="6">
    <source>
        <dbReference type="SAM" id="SignalP"/>
    </source>
</evidence>
<feature type="chain" id="PRO_5009014938" description="Outer membrane protein assembly factor BamE" evidence="6">
    <location>
        <begin position="22"/>
        <end position="143"/>
    </location>
</feature>
<dbReference type="InterPro" id="IPR007450">
    <property type="entry name" value="BamE_dom"/>
</dbReference>
<dbReference type="GO" id="GO:0043165">
    <property type="term" value="P:Gram-negative-bacterium-type cell outer membrane assembly"/>
    <property type="evidence" value="ECO:0007669"/>
    <property type="project" value="UniProtKB-UniRule"/>
</dbReference>
<dbReference type="PANTHER" id="PTHR37482">
    <property type="entry name" value="OUTER MEMBRANE PROTEIN ASSEMBLY FACTOR BAME"/>
    <property type="match status" value="1"/>
</dbReference>
<protein>
    <recommendedName>
        <fullName evidence="4">Outer membrane protein assembly factor BamE</fullName>
    </recommendedName>
</protein>
<name>I8I2W2_9GAMM</name>
<dbReference type="OrthoDB" id="9808250at2"/>
<feature type="region of interest" description="Disordered" evidence="5">
    <location>
        <begin position="98"/>
        <end position="143"/>
    </location>
</feature>
<dbReference type="Gene3D" id="3.30.1450.10">
    <property type="match status" value="1"/>
</dbReference>
<dbReference type="InterPro" id="IPR026592">
    <property type="entry name" value="BamE"/>
</dbReference>
<dbReference type="GO" id="GO:0030674">
    <property type="term" value="F:protein-macromolecule adaptor activity"/>
    <property type="evidence" value="ECO:0007669"/>
    <property type="project" value="TreeGrafter"/>
</dbReference>
<dbReference type="PANTHER" id="PTHR37482:SF1">
    <property type="entry name" value="OUTER MEMBRANE PROTEIN ASSEMBLY FACTOR BAME"/>
    <property type="match status" value="1"/>
</dbReference>
<evidence type="ECO:0000256" key="3">
    <source>
        <dbReference type="ARBA" id="ARBA00023237"/>
    </source>
</evidence>
<keyword evidence="3 4" id="KW-0998">Cell outer membrane</keyword>
<reference evidence="8 9" key="1">
    <citation type="journal article" date="2012" name="J. Bacteriol.">
        <title>Genome Sequence of n-Alkane-Degrading Hydrocarboniphaga effusa Strain AP103T (ATCC BAA-332T).</title>
        <authorList>
            <person name="Chang H.K."/>
            <person name="Zylstra G.J."/>
            <person name="Chae J.C."/>
        </authorList>
    </citation>
    <scope>NUCLEOTIDE SEQUENCE [LARGE SCALE GENOMIC DNA]</scope>
    <source>
        <strain evidence="8 9">AP103</strain>
    </source>
</reference>
<evidence type="ECO:0000259" key="7">
    <source>
        <dbReference type="Pfam" id="PF04355"/>
    </source>
</evidence>
<dbReference type="Proteomes" id="UP000003704">
    <property type="component" value="Unassembled WGS sequence"/>
</dbReference>
<dbReference type="RefSeq" id="WP_007183397.1">
    <property type="nucleotide sequence ID" value="NZ_AKGD01000001.1"/>
</dbReference>
<feature type="domain" description="Outer membrane protein assembly factor BamE" evidence="7">
    <location>
        <begin position="27"/>
        <end position="95"/>
    </location>
</feature>